<keyword evidence="1" id="KW-0812">Transmembrane</keyword>
<keyword evidence="1" id="KW-0472">Membrane</keyword>
<dbReference type="InterPro" id="IPR043993">
    <property type="entry name" value="T4SS_pilin"/>
</dbReference>
<keyword evidence="1" id="KW-1133">Transmembrane helix</keyword>
<sequence length="215" mass="22318">MLKKITILTIILTGFFLFGLNSVHAQDIAQVKAICLSIANSAPGATGFVDKCNDIDLADGAGKAVNICVDVAESVSGFLPPTLGDSETVTEANIQRCQDAGAGAVEKTPATGEGEVSEEEALKGVYDGISRFGNIGLIGTDKSIPDVIGGILKVLLGIVGALALVMFIYGGVMFMFSEGDSGRVKTARDILIWAALGLLTVFASFTVLNFVISNL</sequence>
<protein>
    <submittedName>
        <fullName evidence="2">Uncharacterized protein</fullName>
    </submittedName>
</protein>
<feature type="transmembrane region" description="Helical" evidence="1">
    <location>
        <begin position="190"/>
        <end position="212"/>
    </location>
</feature>
<accession>A0A2H0V3V2</accession>
<dbReference type="Pfam" id="PF18895">
    <property type="entry name" value="T4SS_pilin"/>
    <property type="match status" value="1"/>
</dbReference>
<feature type="transmembrane region" description="Helical" evidence="1">
    <location>
        <begin position="147"/>
        <end position="169"/>
    </location>
</feature>
<organism evidence="2 3">
    <name type="scientific">Candidatus Falkowbacteria bacterium CG10_big_fil_rev_8_21_14_0_10_39_11</name>
    <dbReference type="NCBI Taxonomy" id="1974565"/>
    <lineage>
        <taxon>Bacteria</taxon>
        <taxon>Candidatus Falkowiibacteriota</taxon>
    </lineage>
</organism>
<evidence type="ECO:0000313" key="3">
    <source>
        <dbReference type="Proteomes" id="UP000229901"/>
    </source>
</evidence>
<comment type="caution">
    <text evidence="2">The sequence shown here is derived from an EMBL/GenBank/DDBJ whole genome shotgun (WGS) entry which is preliminary data.</text>
</comment>
<dbReference type="EMBL" id="PFAP01000037">
    <property type="protein sequence ID" value="PIR93767.1"/>
    <property type="molecule type" value="Genomic_DNA"/>
</dbReference>
<gene>
    <name evidence="2" type="ORF">COT97_04870</name>
</gene>
<name>A0A2H0V3V2_9BACT</name>
<proteinExistence type="predicted"/>
<dbReference type="Proteomes" id="UP000229901">
    <property type="component" value="Unassembled WGS sequence"/>
</dbReference>
<evidence type="ECO:0000313" key="2">
    <source>
        <dbReference type="EMBL" id="PIR93767.1"/>
    </source>
</evidence>
<evidence type="ECO:0000256" key="1">
    <source>
        <dbReference type="SAM" id="Phobius"/>
    </source>
</evidence>
<reference evidence="3" key="1">
    <citation type="submission" date="2017-09" db="EMBL/GenBank/DDBJ databases">
        <title>Depth-based differentiation of microbial function through sediment-hosted aquifers and enrichment of novel symbionts in the deep terrestrial subsurface.</title>
        <authorList>
            <person name="Probst A.J."/>
            <person name="Ladd B."/>
            <person name="Jarett J.K."/>
            <person name="Geller-Mcgrath D.E."/>
            <person name="Sieber C.M.K."/>
            <person name="Emerson J.B."/>
            <person name="Anantharaman K."/>
            <person name="Thomas B.C."/>
            <person name="Malmstrom R."/>
            <person name="Stieglmeier M."/>
            <person name="Klingl A."/>
            <person name="Woyke T."/>
            <person name="Ryan C.M."/>
            <person name="Banfield J.F."/>
        </authorList>
    </citation>
    <scope>NUCLEOTIDE SEQUENCE [LARGE SCALE GENOMIC DNA]</scope>
</reference>
<dbReference type="AlphaFoldDB" id="A0A2H0V3V2"/>